<feature type="transmembrane region" description="Helical" evidence="8">
    <location>
        <begin position="7"/>
        <end position="24"/>
    </location>
</feature>
<evidence type="ECO:0000256" key="6">
    <source>
        <dbReference type="ARBA" id="ARBA00022989"/>
    </source>
</evidence>
<evidence type="ECO:0008006" key="11">
    <source>
        <dbReference type="Google" id="ProtNLM"/>
    </source>
</evidence>
<evidence type="ECO:0000256" key="7">
    <source>
        <dbReference type="ARBA" id="ARBA00023136"/>
    </source>
</evidence>
<evidence type="ECO:0000256" key="2">
    <source>
        <dbReference type="ARBA" id="ARBA00009773"/>
    </source>
</evidence>
<reference evidence="9 10" key="1">
    <citation type="journal article" date="2016" name="Nat. Biotechnol.">
        <title>Measurement of bacterial replication rates in microbial communities.</title>
        <authorList>
            <person name="Brown C.T."/>
            <person name="Olm M.R."/>
            <person name="Thomas B.C."/>
            <person name="Banfield J.F."/>
        </authorList>
    </citation>
    <scope>NUCLEOTIDE SEQUENCE [LARGE SCALE GENOMIC DNA]</scope>
    <source>
        <strain evidence="9">46_33</strain>
    </source>
</reference>
<feature type="transmembrane region" description="Helical" evidence="8">
    <location>
        <begin position="36"/>
        <end position="54"/>
    </location>
</feature>
<evidence type="ECO:0000313" key="10">
    <source>
        <dbReference type="Proteomes" id="UP000186777"/>
    </source>
</evidence>
<feature type="transmembrane region" description="Helical" evidence="8">
    <location>
        <begin position="327"/>
        <end position="360"/>
    </location>
</feature>
<feature type="transmembrane region" description="Helical" evidence="8">
    <location>
        <begin position="75"/>
        <end position="98"/>
    </location>
</feature>
<evidence type="ECO:0000256" key="4">
    <source>
        <dbReference type="ARBA" id="ARBA00022475"/>
    </source>
</evidence>
<keyword evidence="7 8" id="KW-0472">Membrane</keyword>
<dbReference type="Pfam" id="PF01594">
    <property type="entry name" value="AI-2E_transport"/>
    <property type="match status" value="1"/>
</dbReference>
<feature type="transmembrane region" description="Helical" evidence="8">
    <location>
        <begin position="295"/>
        <end position="315"/>
    </location>
</feature>
<keyword evidence="5 8" id="KW-0812">Transmembrane</keyword>
<evidence type="ECO:0000256" key="5">
    <source>
        <dbReference type="ARBA" id="ARBA00022692"/>
    </source>
</evidence>
<dbReference type="RefSeq" id="WP_303679410.1">
    <property type="nucleotide sequence ID" value="NZ_MNTG01000005.1"/>
</dbReference>
<comment type="caution">
    <text evidence="9">The sequence shown here is derived from an EMBL/GenBank/DDBJ whole genome shotgun (WGS) entry which is preliminary data.</text>
</comment>
<feature type="transmembrane region" description="Helical" evidence="8">
    <location>
        <begin position="236"/>
        <end position="257"/>
    </location>
</feature>
<dbReference type="PANTHER" id="PTHR21716:SF53">
    <property type="entry name" value="PERMEASE PERM-RELATED"/>
    <property type="match status" value="1"/>
</dbReference>
<gene>
    <name evidence="9" type="ORF">BHW43_02680</name>
</gene>
<feature type="transmembrane region" description="Helical" evidence="8">
    <location>
        <begin position="263"/>
        <end position="288"/>
    </location>
</feature>
<feature type="transmembrane region" description="Helical" evidence="8">
    <location>
        <begin position="167"/>
        <end position="192"/>
    </location>
</feature>
<name>A0A1Q6R984_9FIRM</name>
<dbReference type="PANTHER" id="PTHR21716">
    <property type="entry name" value="TRANSMEMBRANE PROTEIN"/>
    <property type="match status" value="1"/>
</dbReference>
<accession>A0A1Q6R984</accession>
<dbReference type="GO" id="GO:0055085">
    <property type="term" value="P:transmembrane transport"/>
    <property type="evidence" value="ECO:0007669"/>
    <property type="project" value="TreeGrafter"/>
</dbReference>
<proteinExistence type="inferred from homology"/>
<evidence type="ECO:0000256" key="3">
    <source>
        <dbReference type="ARBA" id="ARBA00022448"/>
    </source>
</evidence>
<evidence type="ECO:0000256" key="8">
    <source>
        <dbReference type="SAM" id="Phobius"/>
    </source>
</evidence>
<keyword evidence="6 8" id="KW-1133">Transmembrane helix</keyword>
<dbReference type="GO" id="GO:0005886">
    <property type="term" value="C:plasma membrane"/>
    <property type="evidence" value="ECO:0007669"/>
    <property type="project" value="UniProtKB-SubCell"/>
</dbReference>
<protein>
    <recommendedName>
        <fullName evidence="11">AI-2E family transporter</fullName>
    </recommendedName>
</protein>
<keyword evidence="4" id="KW-1003">Cell membrane</keyword>
<evidence type="ECO:0000313" key="9">
    <source>
        <dbReference type="EMBL" id="OLA38923.1"/>
    </source>
</evidence>
<dbReference type="EMBL" id="MNTG01000005">
    <property type="protein sequence ID" value="OLA38923.1"/>
    <property type="molecule type" value="Genomic_DNA"/>
</dbReference>
<organism evidence="9 10">
    <name type="scientific">Phascolarctobacterium succinatutens</name>
    <dbReference type="NCBI Taxonomy" id="626940"/>
    <lineage>
        <taxon>Bacteria</taxon>
        <taxon>Bacillati</taxon>
        <taxon>Bacillota</taxon>
        <taxon>Negativicutes</taxon>
        <taxon>Acidaminococcales</taxon>
        <taxon>Acidaminococcaceae</taxon>
        <taxon>Phascolarctobacterium</taxon>
    </lineage>
</organism>
<evidence type="ECO:0000256" key="1">
    <source>
        <dbReference type="ARBA" id="ARBA00004651"/>
    </source>
</evidence>
<keyword evidence="3" id="KW-0813">Transport</keyword>
<comment type="similarity">
    <text evidence="2">Belongs to the autoinducer-2 exporter (AI-2E) (TC 2.A.86) family.</text>
</comment>
<dbReference type="STRING" id="626940.BHW43_02680"/>
<comment type="subcellular location">
    <subcellularLocation>
        <location evidence="1">Cell membrane</location>
        <topology evidence="1">Multi-pass membrane protein</topology>
    </subcellularLocation>
</comment>
<sequence length="375" mass="41711">MKERNPYCLLAFAIVLIWALWNYNVSLKLLAGIYDVLLPFVIGGCMAFIVNVLMKKLEQYWRIIFKQSVVSRFERPVCLLLSLAIIIGFLAFFVLTIVPELHASMKMLVKMLPPALAKLNIYLQQKAQELSFSADELAVVQAQAKEVYQTMLNYLQNNKRLLLEQTFLATASVLEVLASCVIGFVVAIYCLLEKHRLARNFKCVIFAFCSKERAAYILHVLQTSEQIFRGFVGGQLVVALLLGVMYFVGMTLCGFPYATVISLLVAVLSLIPILGTLISALIGCFLILVAAPEKIWYFIILYIVLQRIEADLLYPKIVGKAVGLSELWVLAAVTIGASIGGVAGMIVCVPLFSVLYALLAEKVKRLLAEKNLSNL</sequence>
<dbReference type="Proteomes" id="UP000186777">
    <property type="component" value="Unassembled WGS sequence"/>
</dbReference>
<dbReference type="AlphaFoldDB" id="A0A1Q6R984"/>
<dbReference type="InterPro" id="IPR002549">
    <property type="entry name" value="AI-2E-like"/>
</dbReference>